<keyword evidence="1" id="KW-0805">Transcription regulation</keyword>
<dbReference type="InterPro" id="IPR037171">
    <property type="entry name" value="NagB/RpiA_transferase-like"/>
</dbReference>
<dbReference type="Gene3D" id="3.40.50.1360">
    <property type="match status" value="1"/>
</dbReference>
<dbReference type="InterPro" id="IPR018356">
    <property type="entry name" value="Tscrpt_reg_HTH_DeoR_CS"/>
</dbReference>
<dbReference type="InterPro" id="IPR036390">
    <property type="entry name" value="WH_DNA-bd_sf"/>
</dbReference>
<keyword evidence="6" id="KW-1185">Reference proteome</keyword>
<keyword evidence="3" id="KW-0804">Transcription</keyword>
<evidence type="ECO:0000256" key="1">
    <source>
        <dbReference type="ARBA" id="ARBA00023015"/>
    </source>
</evidence>
<dbReference type="InterPro" id="IPR036388">
    <property type="entry name" value="WH-like_DNA-bd_sf"/>
</dbReference>
<accession>A0A160INL1</accession>
<evidence type="ECO:0000256" key="2">
    <source>
        <dbReference type="ARBA" id="ARBA00023125"/>
    </source>
</evidence>
<protein>
    <recommendedName>
        <fullName evidence="4">HTH deoR-type domain-containing protein</fullName>
    </recommendedName>
</protein>
<evidence type="ECO:0000313" key="6">
    <source>
        <dbReference type="Proteomes" id="UP000076623"/>
    </source>
</evidence>
<gene>
    <name evidence="5" type="ORF">ABE65_012690</name>
</gene>
<dbReference type="Proteomes" id="UP000076623">
    <property type="component" value="Chromosome"/>
</dbReference>
<dbReference type="SMART" id="SM00420">
    <property type="entry name" value="HTH_DEOR"/>
    <property type="match status" value="1"/>
</dbReference>
<dbReference type="SMART" id="SM01134">
    <property type="entry name" value="DeoRC"/>
    <property type="match status" value="1"/>
</dbReference>
<dbReference type="InterPro" id="IPR050313">
    <property type="entry name" value="Carb_Metab_HTH_regulators"/>
</dbReference>
<evidence type="ECO:0000256" key="3">
    <source>
        <dbReference type="ARBA" id="ARBA00023163"/>
    </source>
</evidence>
<dbReference type="GO" id="GO:0003677">
    <property type="term" value="F:DNA binding"/>
    <property type="evidence" value="ECO:0007669"/>
    <property type="project" value="UniProtKB-KW"/>
</dbReference>
<dbReference type="AlphaFoldDB" id="A0A160INL1"/>
<evidence type="ECO:0000313" key="5">
    <source>
        <dbReference type="EMBL" id="ANC77606.1"/>
    </source>
</evidence>
<reference evidence="5 6" key="1">
    <citation type="submission" date="2016-04" db="EMBL/GenBank/DDBJ databases">
        <title>Complete genome sequence of Fictibacillus phosphorivorans G25-29, a strain toxic to nematodes.</title>
        <authorList>
            <person name="Zheng Z."/>
        </authorList>
    </citation>
    <scope>NUCLEOTIDE SEQUENCE [LARGE SCALE GENOMIC DNA]</scope>
    <source>
        <strain evidence="5 6">G25-29</strain>
    </source>
</reference>
<dbReference type="Pfam" id="PF00455">
    <property type="entry name" value="DeoRC"/>
    <property type="match status" value="1"/>
</dbReference>
<dbReference type="RefSeq" id="WP_066395469.1">
    <property type="nucleotide sequence ID" value="NZ_CP015378.1"/>
</dbReference>
<dbReference type="PANTHER" id="PTHR30363:SF44">
    <property type="entry name" value="AGA OPERON TRANSCRIPTIONAL REPRESSOR-RELATED"/>
    <property type="match status" value="1"/>
</dbReference>
<evidence type="ECO:0000259" key="4">
    <source>
        <dbReference type="PROSITE" id="PS51000"/>
    </source>
</evidence>
<sequence length="267" mass="29453">MNIVSEKRRFEILNQLETNGKVFVTQLADDFGVTPETIRRDLHELEQKGILKRVHGGAVKSASMHYEPPFTKRQNTSAHEKKKIGQKAASTINDGETIVLDGGTTTLELAKGIKGVKQLTVLTNSMAAAHVLNNSLFTKRFEGSVILIGGTLNAAQQSVSGSMAIAFLEQYRVDKAYLSCGGVSMDVVTDYDNEEALISKKMIEIAQSSYLLADHSKFNRHSFSVIAPIERFQHIITDVPSIEGWDHYIEETGIDWIVAKEAASIES</sequence>
<dbReference type="PROSITE" id="PS00894">
    <property type="entry name" value="HTH_DEOR_1"/>
    <property type="match status" value="1"/>
</dbReference>
<dbReference type="PRINTS" id="PR00037">
    <property type="entry name" value="HTHLACR"/>
</dbReference>
<dbReference type="Gene3D" id="1.10.10.10">
    <property type="entry name" value="Winged helix-like DNA-binding domain superfamily/Winged helix DNA-binding domain"/>
    <property type="match status" value="1"/>
</dbReference>
<dbReference type="EMBL" id="CP015378">
    <property type="protein sequence ID" value="ANC77606.1"/>
    <property type="molecule type" value="Genomic_DNA"/>
</dbReference>
<dbReference type="KEGG" id="fpn:ABE65_012690"/>
<keyword evidence="2" id="KW-0238">DNA-binding</keyword>
<organism evidence="5 6">
    <name type="scientific">Fictibacillus phosphorivorans</name>
    <dbReference type="NCBI Taxonomy" id="1221500"/>
    <lineage>
        <taxon>Bacteria</taxon>
        <taxon>Bacillati</taxon>
        <taxon>Bacillota</taxon>
        <taxon>Bacilli</taxon>
        <taxon>Bacillales</taxon>
        <taxon>Fictibacillaceae</taxon>
        <taxon>Fictibacillus</taxon>
    </lineage>
</organism>
<dbReference type="PROSITE" id="PS51000">
    <property type="entry name" value="HTH_DEOR_2"/>
    <property type="match status" value="1"/>
</dbReference>
<feature type="domain" description="HTH deoR-type" evidence="4">
    <location>
        <begin position="5"/>
        <end position="60"/>
    </location>
</feature>
<name>A0A160INL1_9BACL</name>
<dbReference type="GO" id="GO:0003700">
    <property type="term" value="F:DNA-binding transcription factor activity"/>
    <property type="evidence" value="ECO:0007669"/>
    <property type="project" value="InterPro"/>
</dbReference>
<dbReference type="SUPFAM" id="SSF46785">
    <property type="entry name" value="Winged helix' DNA-binding domain"/>
    <property type="match status" value="1"/>
</dbReference>
<dbReference type="InterPro" id="IPR001034">
    <property type="entry name" value="DeoR_HTH"/>
</dbReference>
<proteinExistence type="predicted"/>
<dbReference type="InterPro" id="IPR014036">
    <property type="entry name" value="DeoR-like_C"/>
</dbReference>
<dbReference type="PANTHER" id="PTHR30363">
    <property type="entry name" value="HTH-TYPE TRANSCRIPTIONAL REGULATOR SRLR-RELATED"/>
    <property type="match status" value="1"/>
</dbReference>
<dbReference type="STRING" id="1221500.ABE65_012690"/>
<dbReference type="SUPFAM" id="SSF100950">
    <property type="entry name" value="NagB/RpiA/CoA transferase-like"/>
    <property type="match status" value="1"/>
</dbReference>
<dbReference type="Pfam" id="PF08220">
    <property type="entry name" value="HTH_DeoR"/>
    <property type="match status" value="1"/>
</dbReference>